<dbReference type="Proteomes" id="UP001054821">
    <property type="component" value="Chromosome 2"/>
</dbReference>
<name>A0AAD4WG90_PRUDU</name>
<reference evidence="2 3" key="1">
    <citation type="journal article" date="2022" name="G3 (Bethesda)">
        <title>Whole-genome sequence and methylome profiling of the almond [Prunus dulcis (Mill.) D.A. Webb] cultivar 'Nonpareil'.</title>
        <authorList>
            <person name="D'Amico-Willman K.M."/>
            <person name="Ouma W.Z."/>
            <person name="Meulia T."/>
            <person name="Sideli G.M."/>
            <person name="Gradziel T.M."/>
            <person name="Fresnedo-Ramirez J."/>
        </authorList>
    </citation>
    <scope>NUCLEOTIDE SEQUENCE [LARGE SCALE GENOMIC DNA]</scope>
    <source>
        <strain evidence="2">Clone GOH B32 T37-40</strain>
    </source>
</reference>
<keyword evidence="3" id="KW-1185">Reference proteome</keyword>
<organism evidence="2 3">
    <name type="scientific">Prunus dulcis</name>
    <name type="common">Almond</name>
    <name type="synonym">Amygdalus dulcis</name>
    <dbReference type="NCBI Taxonomy" id="3755"/>
    <lineage>
        <taxon>Eukaryota</taxon>
        <taxon>Viridiplantae</taxon>
        <taxon>Streptophyta</taxon>
        <taxon>Embryophyta</taxon>
        <taxon>Tracheophyta</taxon>
        <taxon>Spermatophyta</taxon>
        <taxon>Magnoliopsida</taxon>
        <taxon>eudicotyledons</taxon>
        <taxon>Gunneridae</taxon>
        <taxon>Pentapetalae</taxon>
        <taxon>rosids</taxon>
        <taxon>fabids</taxon>
        <taxon>Rosales</taxon>
        <taxon>Rosaceae</taxon>
        <taxon>Amygdaloideae</taxon>
        <taxon>Amygdaleae</taxon>
        <taxon>Prunus</taxon>
    </lineage>
</organism>
<proteinExistence type="predicted"/>
<protein>
    <recommendedName>
        <fullName evidence="1">Aminotransferase-like plant mobile domain-containing protein</fullName>
    </recommendedName>
</protein>
<comment type="caution">
    <text evidence="2">The sequence shown here is derived from an EMBL/GenBank/DDBJ whole genome shotgun (WGS) entry which is preliminary data.</text>
</comment>
<evidence type="ECO:0000259" key="1">
    <source>
        <dbReference type="Pfam" id="PF10536"/>
    </source>
</evidence>
<evidence type="ECO:0000313" key="2">
    <source>
        <dbReference type="EMBL" id="KAI5341537.1"/>
    </source>
</evidence>
<feature type="domain" description="Aminotransferase-like plant mobile" evidence="1">
    <location>
        <begin position="1"/>
        <end position="118"/>
    </location>
</feature>
<dbReference type="InterPro" id="IPR019557">
    <property type="entry name" value="AminoTfrase-like_pln_mobile"/>
</dbReference>
<sequence length="128" mass="14873">MATLFGFRPCGMSVDILEDYESKNRKVATSMKATRMEIMCLRTYSEYVMTYQGIVGEDQEHMMFLLLWLNKFIFPNAAEEVKLEYMHLAEALDNEVDVATRPFMLDFLYHCLHQITINLLDLNVCGSV</sequence>
<dbReference type="Pfam" id="PF10536">
    <property type="entry name" value="PMD"/>
    <property type="match status" value="1"/>
</dbReference>
<evidence type="ECO:0000313" key="3">
    <source>
        <dbReference type="Proteomes" id="UP001054821"/>
    </source>
</evidence>
<gene>
    <name evidence="2" type="ORF">L3X38_009412</name>
</gene>
<dbReference type="EMBL" id="JAJFAZ020000002">
    <property type="protein sequence ID" value="KAI5341537.1"/>
    <property type="molecule type" value="Genomic_DNA"/>
</dbReference>
<accession>A0AAD4WG90</accession>
<dbReference type="AlphaFoldDB" id="A0AAD4WG90"/>